<evidence type="ECO:0000313" key="8">
    <source>
        <dbReference type="Proteomes" id="UP001187682"/>
    </source>
</evidence>
<accession>A0AAE8N207</accession>
<evidence type="ECO:0000313" key="7">
    <source>
        <dbReference type="EMBL" id="SPO03608.1"/>
    </source>
</evidence>
<feature type="transmembrane region" description="Helical" evidence="6">
    <location>
        <begin position="566"/>
        <end position="591"/>
    </location>
</feature>
<dbReference type="InterPro" id="IPR036188">
    <property type="entry name" value="FAD/NAD-bd_sf"/>
</dbReference>
<dbReference type="GO" id="GO:0050660">
    <property type="term" value="F:flavin adenine dinucleotide binding"/>
    <property type="evidence" value="ECO:0007669"/>
    <property type="project" value="InterPro"/>
</dbReference>
<gene>
    <name evidence="7" type="ORF">DNG_06291</name>
</gene>
<sequence>MKVVIVGGGPSGLVTLKYLSTAHHYFPIDPIEVICIEAESELGGTFKYRVYEEAELVSSKYLTAFSDHRFAKDLPDFITPDDMCQYLYSYAEKYDLFQYMCLGTKVVKAKRRGKSHALIIEGPTGARSEIECDAIAICSGLHVIPEYPRIPGVEVVPAVYHSSELKSRTQFGIDTNVVVLGAGETAMDIAWLAVTSPTKSVTICHRDGFFCGPKVISAPIILNGWISKPDPEYRNKPTDCAVASLFDTAYVPKFLQHSSLLWEYYDKWIKFSQIMISGTPNGPDQWAGIIPGERKHVDSIIFCKSDRALPYMSAKYRPTSLWYRIRSFFINVPIKDTKGRFIDVAPWPESVDSDGIMHFSHRTRETYDEMQGHVVKPDVVVFATGYRKEVRFLDLSYPQPTEATVRGIYSPEDITVGFIGFMRPSFGAIPPLAELQAQLWVYRLLQSRCPDEMPPMAADGKPHFPNSVAPYELDWALHCRDKDHDFAFTKGGVDHEAYAYQLALDMGAAPTFSFMLTKGFKVFFTWAMGSNFNPKFRLVGPWKNEGEAEEIMRTELYGVVKRTGGLFFFITYTVIPLMIFGTLSLMIHAIYGVRNGISRCVKAVFSPFRRVWAREHEEVHID</sequence>
<dbReference type="Proteomes" id="UP001187682">
    <property type="component" value="Unassembled WGS sequence"/>
</dbReference>
<comment type="caution">
    <text evidence="7">The sequence shown here is derived from an EMBL/GenBank/DDBJ whole genome shotgun (WGS) entry which is preliminary data.</text>
</comment>
<evidence type="ECO:0000256" key="1">
    <source>
        <dbReference type="ARBA" id="ARBA00009183"/>
    </source>
</evidence>
<name>A0AAE8N207_9PEZI</name>
<evidence type="ECO:0000256" key="6">
    <source>
        <dbReference type="SAM" id="Phobius"/>
    </source>
</evidence>
<dbReference type="EMBL" id="ONZQ02000008">
    <property type="protein sequence ID" value="SPO03608.1"/>
    <property type="molecule type" value="Genomic_DNA"/>
</dbReference>
<evidence type="ECO:0000256" key="2">
    <source>
        <dbReference type="ARBA" id="ARBA00022630"/>
    </source>
</evidence>
<dbReference type="PANTHER" id="PTHR23023">
    <property type="entry name" value="DIMETHYLANILINE MONOOXYGENASE"/>
    <property type="match status" value="1"/>
</dbReference>
<protein>
    <submittedName>
        <fullName evidence="7">Related to flavin-containing monooxygenase</fullName>
    </submittedName>
</protein>
<keyword evidence="7" id="KW-0503">Monooxygenase</keyword>
<keyword evidence="6" id="KW-0472">Membrane</keyword>
<reference evidence="7" key="1">
    <citation type="submission" date="2018-03" db="EMBL/GenBank/DDBJ databases">
        <authorList>
            <person name="Guldener U."/>
        </authorList>
    </citation>
    <scope>NUCLEOTIDE SEQUENCE</scope>
</reference>
<dbReference type="AlphaFoldDB" id="A0AAE8N207"/>
<keyword evidence="6" id="KW-0812">Transmembrane</keyword>
<keyword evidence="5" id="KW-0560">Oxidoreductase</keyword>
<dbReference type="Gene3D" id="3.50.50.60">
    <property type="entry name" value="FAD/NAD(P)-binding domain"/>
    <property type="match status" value="1"/>
</dbReference>
<evidence type="ECO:0000256" key="4">
    <source>
        <dbReference type="ARBA" id="ARBA00022857"/>
    </source>
</evidence>
<comment type="similarity">
    <text evidence="1">Belongs to the FMO family.</text>
</comment>
<keyword evidence="6" id="KW-1133">Transmembrane helix</keyword>
<evidence type="ECO:0000256" key="5">
    <source>
        <dbReference type="ARBA" id="ARBA00023002"/>
    </source>
</evidence>
<keyword evidence="3" id="KW-0274">FAD</keyword>
<keyword evidence="8" id="KW-1185">Reference proteome</keyword>
<organism evidence="7 8">
    <name type="scientific">Cephalotrichum gorgonifer</name>
    <dbReference type="NCBI Taxonomy" id="2041049"/>
    <lineage>
        <taxon>Eukaryota</taxon>
        <taxon>Fungi</taxon>
        <taxon>Dikarya</taxon>
        <taxon>Ascomycota</taxon>
        <taxon>Pezizomycotina</taxon>
        <taxon>Sordariomycetes</taxon>
        <taxon>Hypocreomycetidae</taxon>
        <taxon>Microascales</taxon>
        <taxon>Microascaceae</taxon>
        <taxon>Cephalotrichum</taxon>
    </lineage>
</organism>
<keyword evidence="4" id="KW-0521">NADP</keyword>
<dbReference type="InterPro" id="IPR050346">
    <property type="entry name" value="FMO-like"/>
</dbReference>
<dbReference type="InterPro" id="IPR000960">
    <property type="entry name" value="Flavin_mOase"/>
</dbReference>
<dbReference type="Pfam" id="PF00743">
    <property type="entry name" value="FMO-like"/>
    <property type="match status" value="2"/>
</dbReference>
<evidence type="ECO:0000256" key="3">
    <source>
        <dbReference type="ARBA" id="ARBA00022827"/>
    </source>
</evidence>
<keyword evidence="2" id="KW-0285">Flavoprotein</keyword>
<dbReference type="GO" id="GO:0004499">
    <property type="term" value="F:N,N-dimethylaniline monooxygenase activity"/>
    <property type="evidence" value="ECO:0007669"/>
    <property type="project" value="InterPro"/>
</dbReference>
<dbReference type="PRINTS" id="PR00370">
    <property type="entry name" value="FMOXYGENASE"/>
</dbReference>
<dbReference type="InterPro" id="IPR020946">
    <property type="entry name" value="Flavin_mOase-like"/>
</dbReference>
<dbReference type="PIRSF" id="PIRSF000332">
    <property type="entry name" value="FMO"/>
    <property type="match status" value="1"/>
</dbReference>
<dbReference type="GO" id="GO:0050661">
    <property type="term" value="F:NADP binding"/>
    <property type="evidence" value="ECO:0007669"/>
    <property type="project" value="InterPro"/>
</dbReference>
<proteinExistence type="inferred from homology"/>
<dbReference type="SUPFAM" id="SSF51905">
    <property type="entry name" value="FAD/NAD(P)-binding domain"/>
    <property type="match status" value="1"/>
</dbReference>